<accession>A0ABV3U991</accession>
<name>A0ABV3U991_9GAMM</name>
<evidence type="ECO:0000313" key="3">
    <source>
        <dbReference type="Proteomes" id="UP001557485"/>
    </source>
</evidence>
<keyword evidence="3" id="KW-1185">Reference proteome</keyword>
<gene>
    <name evidence="2" type="ORF">AB4876_16410</name>
</gene>
<dbReference type="PROSITE" id="PS50887">
    <property type="entry name" value="GGDEF"/>
    <property type="match status" value="1"/>
</dbReference>
<dbReference type="InterPro" id="IPR000160">
    <property type="entry name" value="GGDEF_dom"/>
</dbReference>
<dbReference type="InterPro" id="IPR029787">
    <property type="entry name" value="Nucleotide_cyclase"/>
</dbReference>
<dbReference type="Pfam" id="PF00990">
    <property type="entry name" value="GGDEF"/>
    <property type="match status" value="1"/>
</dbReference>
<dbReference type="PROSITE" id="PS51257">
    <property type="entry name" value="PROKAR_LIPOPROTEIN"/>
    <property type="match status" value="1"/>
</dbReference>
<organism evidence="2 3">
    <name type="scientific">Zhongshania guokunii</name>
    <dbReference type="NCBI Taxonomy" id="641783"/>
    <lineage>
        <taxon>Bacteria</taxon>
        <taxon>Pseudomonadati</taxon>
        <taxon>Pseudomonadota</taxon>
        <taxon>Gammaproteobacteria</taxon>
        <taxon>Cellvibrionales</taxon>
        <taxon>Spongiibacteraceae</taxon>
        <taxon>Zhongshania</taxon>
    </lineage>
</organism>
<feature type="domain" description="GGDEF" evidence="1">
    <location>
        <begin position="1"/>
        <end position="67"/>
    </location>
</feature>
<dbReference type="InterPro" id="IPR043128">
    <property type="entry name" value="Rev_trsase/Diguanyl_cyclase"/>
</dbReference>
<sequence length="71" mass="7764">MREAFNALSITHPGQNNAPVTFSCGITTKEHAEDLANTDVSHCFKEADIALYAAKSSGRNAILHYENLELD</sequence>
<dbReference type="RefSeq" id="WP_368382838.1">
    <property type="nucleotide sequence ID" value="NZ_JBFRYA010000017.1"/>
</dbReference>
<dbReference type="SUPFAM" id="SSF55073">
    <property type="entry name" value="Nucleotide cyclase"/>
    <property type="match status" value="1"/>
</dbReference>
<evidence type="ECO:0000313" key="2">
    <source>
        <dbReference type="EMBL" id="MEX1670504.1"/>
    </source>
</evidence>
<dbReference type="Proteomes" id="UP001557485">
    <property type="component" value="Unassembled WGS sequence"/>
</dbReference>
<protein>
    <submittedName>
        <fullName evidence="2">GGDEF domain-containing protein</fullName>
    </submittedName>
</protein>
<comment type="caution">
    <text evidence="2">The sequence shown here is derived from an EMBL/GenBank/DDBJ whole genome shotgun (WGS) entry which is preliminary data.</text>
</comment>
<dbReference type="Gene3D" id="3.30.70.270">
    <property type="match status" value="1"/>
</dbReference>
<proteinExistence type="predicted"/>
<evidence type="ECO:0000259" key="1">
    <source>
        <dbReference type="PROSITE" id="PS50887"/>
    </source>
</evidence>
<dbReference type="EMBL" id="JBFRYA010000017">
    <property type="protein sequence ID" value="MEX1670504.1"/>
    <property type="molecule type" value="Genomic_DNA"/>
</dbReference>
<reference evidence="2 3" key="1">
    <citation type="journal article" date="2011" name="Int. J. Syst. Evol. Microbiol.">
        <title>Zhongshania antarctica gen. nov., sp. nov. and Zhongshania guokunii sp. nov., gammaproteobacteria respectively isolated from coastal attached (fast) ice and surface seawater of the Antarctic.</title>
        <authorList>
            <person name="Li H.J."/>
            <person name="Zhang X.Y."/>
            <person name="Chen C.X."/>
            <person name="Zhang Y.J."/>
            <person name="Gao Z.M."/>
            <person name="Yu Y."/>
            <person name="Chen X.L."/>
            <person name="Chen B."/>
            <person name="Zhang Y.Z."/>
        </authorList>
    </citation>
    <scope>NUCLEOTIDE SEQUENCE [LARGE SCALE GENOMIC DNA]</scope>
    <source>
        <strain evidence="2 3">ZS6-22T</strain>
    </source>
</reference>